<keyword evidence="2" id="KW-1185">Reference proteome</keyword>
<dbReference type="EMBL" id="CM042885">
    <property type="protein sequence ID" value="KAI4367007.1"/>
    <property type="molecule type" value="Genomic_DNA"/>
</dbReference>
<proteinExistence type="predicted"/>
<gene>
    <name evidence="1" type="ORF">MLD38_022795</name>
</gene>
<accession>A0ACB9QJL5</accession>
<evidence type="ECO:0000313" key="2">
    <source>
        <dbReference type="Proteomes" id="UP001057402"/>
    </source>
</evidence>
<reference evidence="2" key="1">
    <citation type="journal article" date="2023" name="Front. Plant Sci.">
        <title>Chromosomal-level genome assembly of Melastoma candidum provides insights into trichome evolution.</title>
        <authorList>
            <person name="Zhong Y."/>
            <person name="Wu W."/>
            <person name="Sun C."/>
            <person name="Zou P."/>
            <person name="Liu Y."/>
            <person name="Dai S."/>
            <person name="Zhou R."/>
        </authorList>
    </citation>
    <scope>NUCLEOTIDE SEQUENCE [LARGE SCALE GENOMIC DNA]</scope>
</reference>
<comment type="caution">
    <text evidence="1">The sequence shown here is derived from an EMBL/GenBank/DDBJ whole genome shotgun (WGS) entry which is preliminary data.</text>
</comment>
<sequence>MATEDCLSLSSPRISFSFNLSQFDKLRSGRRCSTSSRPNSNDDFEFPSILWDSYALTKSLYADQLFTGGRILTAREAKERIEADETRAKRRGAPLTVPVLDPALRRGLPEPAVVRRSIDQTQRDKESGPKDGDHVTKKACRKIKRSDSLDGSNSCKPRLCFLPLVSRSCSTGSGLSRSGTGPGRLASGRSRVSPVTSVATRDVFGLSTLFMNRRTSSSIRHMTGTS</sequence>
<dbReference type="Proteomes" id="UP001057402">
    <property type="component" value="Chromosome 6"/>
</dbReference>
<name>A0ACB9QJL5_9MYRT</name>
<protein>
    <submittedName>
        <fullName evidence="1">Uncharacterized protein</fullName>
    </submittedName>
</protein>
<evidence type="ECO:0000313" key="1">
    <source>
        <dbReference type="EMBL" id="KAI4367007.1"/>
    </source>
</evidence>
<organism evidence="1 2">
    <name type="scientific">Melastoma candidum</name>
    <dbReference type="NCBI Taxonomy" id="119954"/>
    <lineage>
        <taxon>Eukaryota</taxon>
        <taxon>Viridiplantae</taxon>
        <taxon>Streptophyta</taxon>
        <taxon>Embryophyta</taxon>
        <taxon>Tracheophyta</taxon>
        <taxon>Spermatophyta</taxon>
        <taxon>Magnoliopsida</taxon>
        <taxon>eudicotyledons</taxon>
        <taxon>Gunneridae</taxon>
        <taxon>Pentapetalae</taxon>
        <taxon>rosids</taxon>
        <taxon>malvids</taxon>
        <taxon>Myrtales</taxon>
        <taxon>Melastomataceae</taxon>
        <taxon>Melastomatoideae</taxon>
        <taxon>Melastomateae</taxon>
        <taxon>Melastoma</taxon>
    </lineage>
</organism>